<dbReference type="SUPFAM" id="SSF46894">
    <property type="entry name" value="C-terminal effector domain of the bipartite response regulators"/>
    <property type="match status" value="1"/>
</dbReference>
<dbReference type="CDD" id="cd06170">
    <property type="entry name" value="LuxR_C_like"/>
    <property type="match status" value="1"/>
</dbReference>
<gene>
    <name evidence="5" type="ORF">ACFOW8_11865</name>
</gene>
<comment type="caution">
    <text evidence="5">The sequence shown here is derived from an EMBL/GenBank/DDBJ whole genome shotgun (WGS) entry which is preliminary data.</text>
</comment>
<dbReference type="Gene3D" id="3.40.50.2300">
    <property type="match status" value="1"/>
</dbReference>
<reference evidence="6" key="1">
    <citation type="journal article" date="2019" name="Int. J. Syst. Evol. Microbiol.">
        <title>The Global Catalogue of Microorganisms (GCM) 10K type strain sequencing project: providing services to taxonomists for standard genome sequencing and annotation.</title>
        <authorList>
            <consortium name="The Broad Institute Genomics Platform"/>
            <consortium name="The Broad Institute Genome Sequencing Center for Infectious Disease"/>
            <person name="Wu L."/>
            <person name="Ma J."/>
        </authorList>
    </citation>
    <scope>NUCLEOTIDE SEQUENCE [LARGE SCALE GENOMIC DNA]</scope>
    <source>
        <strain evidence="6">CGMCC 4.7204</strain>
    </source>
</reference>
<dbReference type="PANTHER" id="PTHR43214">
    <property type="entry name" value="TWO-COMPONENT RESPONSE REGULATOR"/>
    <property type="match status" value="1"/>
</dbReference>
<keyword evidence="6" id="KW-1185">Reference proteome</keyword>
<dbReference type="Proteomes" id="UP001595767">
    <property type="component" value="Unassembled WGS sequence"/>
</dbReference>
<evidence type="ECO:0000256" key="2">
    <source>
        <dbReference type="PROSITE-ProRule" id="PRU00169"/>
    </source>
</evidence>
<organism evidence="5 6">
    <name type="scientific">Nocardia rhizosphaerae</name>
    <dbReference type="NCBI Taxonomy" id="1691571"/>
    <lineage>
        <taxon>Bacteria</taxon>
        <taxon>Bacillati</taxon>
        <taxon>Actinomycetota</taxon>
        <taxon>Actinomycetes</taxon>
        <taxon>Mycobacteriales</taxon>
        <taxon>Nocardiaceae</taxon>
        <taxon>Nocardia</taxon>
    </lineage>
</organism>
<protein>
    <submittedName>
        <fullName evidence="5">Response regulator transcription factor</fullName>
    </submittedName>
</protein>
<dbReference type="PANTHER" id="PTHR43214:SF43">
    <property type="entry name" value="TWO-COMPONENT RESPONSE REGULATOR"/>
    <property type="match status" value="1"/>
</dbReference>
<dbReference type="PRINTS" id="PR00038">
    <property type="entry name" value="HTHLUXR"/>
</dbReference>
<evidence type="ECO:0000256" key="1">
    <source>
        <dbReference type="ARBA" id="ARBA00023125"/>
    </source>
</evidence>
<keyword evidence="2" id="KW-0597">Phosphoprotein</keyword>
<feature type="domain" description="Response regulatory" evidence="4">
    <location>
        <begin position="6"/>
        <end position="122"/>
    </location>
</feature>
<evidence type="ECO:0000259" key="3">
    <source>
        <dbReference type="PROSITE" id="PS50043"/>
    </source>
</evidence>
<dbReference type="InterPro" id="IPR000792">
    <property type="entry name" value="Tscrpt_reg_LuxR_C"/>
</dbReference>
<evidence type="ECO:0000313" key="6">
    <source>
        <dbReference type="Proteomes" id="UP001595767"/>
    </source>
</evidence>
<dbReference type="PROSITE" id="PS50110">
    <property type="entry name" value="RESPONSE_REGULATORY"/>
    <property type="match status" value="1"/>
</dbReference>
<accession>A0ABV8L435</accession>
<keyword evidence="1" id="KW-0238">DNA-binding</keyword>
<evidence type="ECO:0000259" key="4">
    <source>
        <dbReference type="PROSITE" id="PS50110"/>
    </source>
</evidence>
<dbReference type="EMBL" id="JBHSBA010000005">
    <property type="protein sequence ID" value="MFC4125627.1"/>
    <property type="molecule type" value="Genomic_DNA"/>
</dbReference>
<dbReference type="InterPro" id="IPR039420">
    <property type="entry name" value="WalR-like"/>
</dbReference>
<evidence type="ECO:0000313" key="5">
    <source>
        <dbReference type="EMBL" id="MFC4125627.1"/>
    </source>
</evidence>
<dbReference type="RefSeq" id="WP_378549999.1">
    <property type="nucleotide sequence ID" value="NZ_JBHSBA010000005.1"/>
</dbReference>
<dbReference type="InterPro" id="IPR011006">
    <property type="entry name" value="CheY-like_superfamily"/>
</dbReference>
<sequence length="222" mass="23982">MTPTTRVLIADGWAIAQHGLRGVCAQSPSLTVAGVADSLKVAIELIDLAHPDVIVLDPTTLRGERIDTTAALEMLPPTTHCLIFTENPSHETMVSAVARGRTAVLCKSAPMAELTALIERLGSPCSLLDDQLSATVINEVRRHRAIENVRLTERQRQLLAMLGAGLTNRQIAARLFLSEKTIRNAVSGLLSRLDLHNRTQAAVVAHALGLEDFGPQPIRRSV</sequence>
<dbReference type="InterPro" id="IPR001789">
    <property type="entry name" value="Sig_transdc_resp-reg_receiver"/>
</dbReference>
<dbReference type="Pfam" id="PF00072">
    <property type="entry name" value="Response_reg"/>
    <property type="match status" value="1"/>
</dbReference>
<dbReference type="InterPro" id="IPR016032">
    <property type="entry name" value="Sig_transdc_resp-reg_C-effctor"/>
</dbReference>
<dbReference type="PROSITE" id="PS50043">
    <property type="entry name" value="HTH_LUXR_2"/>
    <property type="match status" value="1"/>
</dbReference>
<dbReference type="SMART" id="SM00421">
    <property type="entry name" value="HTH_LUXR"/>
    <property type="match status" value="1"/>
</dbReference>
<proteinExistence type="predicted"/>
<feature type="domain" description="HTH luxR-type" evidence="3">
    <location>
        <begin position="144"/>
        <end position="209"/>
    </location>
</feature>
<name>A0ABV8L435_9NOCA</name>
<dbReference type="SUPFAM" id="SSF52172">
    <property type="entry name" value="CheY-like"/>
    <property type="match status" value="1"/>
</dbReference>
<dbReference type="Pfam" id="PF00196">
    <property type="entry name" value="GerE"/>
    <property type="match status" value="1"/>
</dbReference>
<feature type="modified residue" description="4-aspartylphosphate" evidence="2">
    <location>
        <position position="57"/>
    </location>
</feature>